<reference evidence="14" key="1">
    <citation type="journal article" date="2019" name="Int. J. Syst. Evol. Microbiol.">
        <title>The Global Catalogue of Microorganisms (GCM) 10K type strain sequencing project: providing services to taxonomists for standard genome sequencing and annotation.</title>
        <authorList>
            <consortium name="The Broad Institute Genomics Platform"/>
            <consortium name="The Broad Institute Genome Sequencing Center for Infectious Disease"/>
            <person name="Wu L."/>
            <person name="Ma J."/>
        </authorList>
    </citation>
    <scope>NUCLEOTIDE SEQUENCE [LARGE SCALE GENOMIC DNA]</scope>
    <source>
        <strain evidence="14">CGMCC 1.16855</strain>
    </source>
</reference>
<dbReference type="PANTHER" id="PTHR30529">
    <property type="entry name" value="CYTOCHROME B561"/>
    <property type="match status" value="1"/>
</dbReference>
<evidence type="ECO:0000256" key="1">
    <source>
        <dbReference type="ARBA" id="ARBA00001970"/>
    </source>
</evidence>
<sequence length="178" mass="18901">MPARHSTLQIVLHWTMAAVIAAAWLLGSLLEDLARGPDRAAGLGVHVLLGLGVLALLLPRLIARLAGPTLPPEPGETRWEHRLAAAAHLALYALMLLVPLAGLATALSARAPVPVLGLFDLPNPLAGLGQRKLFEGAHELLANLLLGVVVLHVLATLYHAVIRRDGVAGRMIPWLHQP</sequence>
<protein>
    <submittedName>
        <fullName evidence="13">Cytochrome b</fullName>
    </submittedName>
</protein>
<comment type="cofactor">
    <cofactor evidence="1">
        <name>heme b</name>
        <dbReference type="ChEBI" id="CHEBI:60344"/>
    </cofactor>
</comment>
<evidence type="ECO:0000313" key="13">
    <source>
        <dbReference type="EMBL" id="MFC3001346.1"/>
    </source>
</evidence>
<evidence type="ECO:0000256" key="4">
    <source>
        <dbReference type="ARBA" id="ARBA00022617"/>
    </source>
</evidence>
<feature type="transmembrane region" description="Helical" evidence="11">
    <location>
        <begin position="42"/>
        <end position="62"/>
    </location>
</feature>
<evidence type="ECO:0000313" key="14">
    <source>
        <dbReference type="Proteomes" id="UP001595420"/>
    </source>
</evidence>
<comment type="subcellular location">
    <subcellularLocation>
        <location evidence="2">Membrane</location>
        <topology evidence="2">Multi-pass membrane protein</topology>
    </subcellularLocation>
</comment>
<dbReference type="Pfam" id="PF01292">
    <property type="entry name" value="Ni_hydr_CYTB"/>
    <property type="match status" value="1"/>
</dbReference>
<keyword evidence="14" id="KW-1185">Reference proteome</keyword>
<dbReference type="Proteomes" id="UP001595420">
    <property type="component" value="Unassembled WGS sequence"/>
</dbReference>
<dbReference type="PANTHER" id="PTHR30529:SF1">
    <property type="entry name" value="CYTOCHROME B561 HOMOLOG 2"/>
    <property type="match status" value="1"/>
</dbReference>
<keyword evidence="6" id="KW-0479">Metal-binding</keyword>
<dbReference type="RefSeq" id="WP_216837414.1">
    <property type="nucleotide sequence ID" value="NZ_JAFNJS010000004.1"/>
</dbReference>
<evidence type="ECO:0000259" key="12">
    <source>
        <dbReference type="Pfam" id="PF01292"/>
    </source>
</evidence>
<evidence type="ECO:0000256" key="2">
    <source>
        <dbReference type="ARBA" id="ARBA00004141"/>
    </source>
</evidence>
<evidence type="ECO:0000256" key="7">
    <source>
        <dbReference type="ARBA" id="ARBA00022982"/>
    </source>
</evidence>
<keyword evidence="5 11" id="KW-0812">Transmembrane</keyword>
<gene>
    <name evidence="13" type="ORF">ACFOD3_15675</name>
</gene>
<keyword evidence="4" id="KW-0349">Heme</keyword>
<keyword evidence="8 11" id="KW-1133">Transmembrane helix</keyword>
<dbReference type="EMBL" id="JBHRSB010000004">
    <property type="protein sequence ID" value="MFC3001346.1"/>
    <property type="molecule type" value="Genomic_DNA"/>
</dbReference>
<feature type="transmembrane region" description="Helical" evidence="11">
    <location>
        <begin position="12"/>
        <end position="30"/>
    </location>
</feature>
<feature type="transmembrane region" description="Helical" evidence="11">
    <location>
        <begin position="140"/>
        <end position="161"/>
    </location>
</feature>
<keyword evidence="7" id="KW-0249">Electron transport</keyword>
<name>A0ABV7BUD3_9PROT</name>
<feature type="transmembrane region" description="Helical" evidence="11">
    <location>
        <begin position="83"/>
        <end position="109"/>
    </location>
</feature>
<dbReference type="InterPro" id="IPR011577">
    <property type="entry name" value="Cyt_b561_bac/Ni-Hgenase"/>
</dbReference>
<evidence type="ECO:0000256" key="6">
    <source>
        <dbReference type="ARBA" id="ARBA00022723"/>
    </source>
</evidence>
<evidence type="ECO:0000256" key="9">
    <source>
        <dbReference type="ARBA" id="ARBA00023004"/>
    </source>
</evidence>
<comment type="caution">
    <text evidence="13">The sequence shown here is derived from an EMBL/GenBank/DDBJ whole genome shotgun (WGS) entry which is preliminary data.</text>
</comment>
<feature type="domain" description="Cytochrome b561 bacterial/Ni-hydrogenase" evidence="12">
    <location>
        <begin position="4"/>
        <end position="173"/>
    </location>
</feature>
<keyword evidence="9" id="KW-0408">Iron</keyword>
<organism evidence="13 14">
    <name type="scientific">Falsiroseomonas tokyonensis</name>
    <dbReference type="NCBI Taxonomy" id="430521"/>
    <lineage>
        <taxon>Bacteria</taxon>
        <taxon>Pseudomonadati</taxon>
        <taxon>Pseudomonadota</taxon>
        <taxon>Alphaproteobacteria</taxon>
        <taxon>Acetobacterales</taxon>
        <taxon>Roseomonadaceae</taxon>
        <taxon>Falsiroseomonas</taxon>
    </lineage>
</organism>
<accession>A0ABV7BUD3</accession>
<evidence type="ECO:0000256" key="10">
    <source>
        <dbReference type="ARBA" id="ARBA00023136"/>
    </source>
</evidence>
<keyword evidence="3" id="KW-0813">Transport</keyword>
<evidence type="ECO:0000256" key="8">
    <source>
        <dbReference type="ARBA" id="ARBA00022989"/>
    </source>
</evidence>
<dbReference type="InterPro" id="IPR052168">
    <property type="entry name" value="Cytochrome_b561_oxidase"/>
</dbReference>
<proteinExistence type="predicted"/>
<evidence type="ECO:0000256" key="3">
    <source>
        <dbReference type="ARBA" id="ARBA00022448"/>
    </source>
</evidence>
<evidence type="ECO:0000256" key="5">
    <source>
        <dbReference type="ARBA" id="ARBA00022692"/>
    </source>
</evidence>
<evidence type="ECO:0000256" key="11">
    <source>
        <dbReference type="SAM" id="Phobius"/>
    </source>
</evidence>
<keyword evidence="10 11" id="KW-0472">Membrane</keyword>